<evidence type="ECO:0000256" key="9">
    <source>
        <dbReference type="SAM" id="MobiDB-lite"/>
    </source>
</evidence>
<feature type="compositionally biased region" description="Polar residues" evidence="9">
    <location>
        <begin position="939"/>
        <end position="972"/>
    </location>
</feature>
<reference evidence="11 12" key="1">
    <citation type="submission" date="2018-04" db="EMBL/GenBank/DDBJ databases">
        <title>The genome of golden apple snail Pomacea canaliculata provides insight into stress tolerance and invasive adaptation.</title>
        <authorList>
            <person name="Liu C."/>
            <person name="Liu B."/>
            <person name="Ren Y."/>
            <person name="Zhang Y."/>
            <person name="Wang H."/>
            <person name="Li S."/>
            <person name="Jiang F."/>
            <person name="Yin L."/>
            <person name="Zhang G."/>
            <person name="Qian W."/>
            <person name="Fan W."/>
        </authorList>
    </citation>
    <scope>NUCLEOTIDE SEQUENCE [LARGE SCALE GENOMIC DNA]</scope>
    <source>
        <strain evidence="11">SZHN2017</strain>
        <tissue evidence="11">Muscle</tissue>
    </source>
</reference>
<dbReference type="GO" id="GO:0005524">
    <property type="term" value="F:ATP binding"/>
    <property type="evidence" value="ECO:0007669"/>
    <property type="project" value="UniProtKB-UniRule"/>
</dbReference>
<dbReference type="GO" id="GO:0007018">
    <property type="term" value="P:microtubule-based movement"/>
    <property type="evidence" value="ECO:0007669"/>
    <property type="project" value="InterPro"/>
</dbReference>
<keyword evidence="12" id="KW-1185">Reference proteome</keyword>
<keyword evidence="5 8" id="KW-0505">Motor protein</keyword>
<gene>
    <name evidence="11" type="ORF">C0Q70_20400</name>
</gene>
<evidence type="ECO:0000313" key="12">
    <source>
        <dbReference type="Proteomes" id="UP000245119"/>
    </source>
</evidence>
<feature type="compositionally biased region" description="Polar residues" evidence="9">
    <location>
        <begin position="491"/>
        <end position="505"/>
    </location>
</feature>
<comment type="subcellular location">
    <subcellularLocation>
        <location evidence="1">Cytoplasm</location>
        <location evidence="1">Cytoskeleton</location>
    </subcellularLocation>
</comment>
<dbReference type="SUPFAM" id="SSF52540">
    <property type="entry name" value="P-loop containing nucleoside triphosphate hydrolases"/>
    <property type="match status" value="1"/>
</dbReference>
<evidence type="ECO:0000256" key="2">
    <source>
        <dbReference type="ARBA" id="ARBA00022701"/>
    </source>
</evidence>
<dbReference type="FunFam" id="3.40.850.10:FF:000012">
    <property type="entry name" value="Kinesin-like protein"/>
    <property type="match status" value="1"/>
</dbReference>
<evidence type="ECO:0000259" key="10">
    <source>
        <dbReference type="PROSITE" id="PS50067"/>
    </source>
</evidence>
<evidence type="ECO:0000256" key="7">
    <source>
        <dbReference type="ARBA" id="ARBA00061030"/>
    </source>
</evidence>
<evidence type="ECO:0000313" key="11">
    <source>
        <dbReference type="EMBL" id="PVD19906.1"/>
    </source>
</evidence>
<dbReference type="InterPro" id="IPR019821">
    <property type="entry name" value="Kinesin_motor_CS"/>
</dbReference>
<keyword evidence="6" id="KW-0963">Cytoplasm</keyword>
<dbReference type="PROSITE" id="PS50067">
    <property type="entry name" value="KINESIN_MOTOR_2"/>
    <property type="match status" value="1"/>
</dbReference>
<dbReference type="Pfam" id="PF00225">
    <property type="entry name" value="Kinesin"/>
    <property type="match status" value="1"/>
</dbReference>
<evidence type="ECO:0000256" key="1">
    <source>
        <dbReference type="ARBA" id="ARBA00004245"/>
    </source>
</evidence>
<sequence length="1175" mass="128528">MVQSNRNSLRNNGSPIEGAAGDNLSYFQVEGVRLEPTRNVSVRERGPNFSAASYMDMLDMMSDSSHSDASENHSQSSDGETGSQPSRTTNPAPSLSNRMLRKMAAASFEKQGLCQNKSKKFWRVSKVDERIRVCVRKRPQNRREIRSSDEDIVIAESTNTVLVMEPKVTVDLTAFTLKHEFVFDDVFDEHCSNQDVYIHAARPLINTVFHGSNATFFAYGQTGAGKTHTMLGNHETPGLYQLAAEDVFKIITSGQHGPNLHVWVSFFEIYCGQLFDLLNHRNRLVAREDGNHRVCIAGLTETEATDVTTLIQILDYGNSVRSKGATGVNSDSSRSHAILQLEIRDADDTRLGKISFIDLAGSERASDMIDTDRQTRLEGAEINQSLLALKECIRSIDQESRHTPFRQSKLTHILKDAFVGNSRTCMIANVSPTQSACEHTLNTLRYADRVKQLKKESPNVMSSSVGQAMNLLMNIPLTTPSFFHPTNVLSTSTPLRPHPSRSSHLNPAADMTFDPAETPIRGHHISQRTTPKASSRQQQGAVGRGPAKSRAKDTWLPRPRMQPEAAASQAPPPPHPEASPSESEQTDTDSCNITHLTEIRPGPSEPNIPVIRSTDTEFEFPTSDFNNIDEQLNDLNQTGDKARSQLSEIQAKPDSAACASSSKNGNYQEKQIGLQMNPSSEILPSGQTKHASVPSVQAPPDTPRQDSVSDSSLPHGGHQGTPKDATETQAASKEQPKASPLAEHQSTTDSFDDEMLFGGPLMSGPPQQEPAHVSGPSVRSEGLWLQRANLQEMGLPAMQTAISSDLTSFAQRSQMRVELERGTRLEPKTGLKNDKKYSPRKVDDFSGAPNMPSPKLADVTDLSGISSGNNDKTGSYSVRSQFSPVSCGSPDLSSGQTVQRHDLQENISHESCNPPKSPSEAWSGHTEFEKWRKGKTKNDSSAVETTTGNGRNQPAMSVVSTESDTQSQNNTHYKLKRPKGDTNYQKQRAVSDVRGTHSAINSFLCSGTGVQMAKLTSSAVTTEKLVPGAVFSPIHPFPVSTNMAQPGTINVSVVQPKPLTGVLASSAVSGTGSSGAIYTDNEREEARVALVGHHEEQLAAITSLCKQEMKLLLSAKKLGQRSFEEYLHRVGIILAQKMSAINHLQNEIADNTCYSISRRVAVLLAFPRRHPFPHR</sequence>
<dbReference type="GO" id="GO:0007019">
    <property type="term" value="P:microtubule depolymerization"/>
    <property type="evidence" value="ECO:0007669"/>
    <property type="project" value="TreeGrafter"/>
</dbReference>
<feature type="region of interest" description="Disordered" evidence="9">
    <location>
        <begin position="629"/>
        <end position="779"/>
    </location>
</feature>
<feature type="compositionally biased region" description="Polar residues" evidence="9">
    <location>
        <begin position="629"/>
        <end position="648"/>
    </location>
</feature>
<accession>A0A2T7NFH3</accession>
<dbReference type="SMART" id="SM00129">
    <property type="entry name" value="KISc"/>
    <property type="match status" value="1"/>
</dbReference>
<evidence type="ECO:0000256" key="4">
    <source>
        <dbReference type="ARBA" id="ARBA00022840"/>
    </source>
</evidence>
<dbReference type="PANTHER" id="PTHR47971:SF20">
    <property type="entry name" value="KINESIN-LIKE PROTEIN KIF24"/>
    <property type="match status" value="1"/>
</dbReference>
<dbReference type="OrthoDB" id="3176171at2759"/>
<feature type="compositionally biased region" description="Basic and acidic residues" evidence="9">
    <location>
        <begin position="815"/>
        <end position="844"/>
    </location>
</feature>
<dbReference type="PANTHER" id="PTHR47971">
    <property type="entry name" value="KINESIN-RELATED PROTEIN 6"/>
    <property type="match status" value="1"/>
</dbReference>
<dbReference type="InterPro" id="IPR001752">
    <property type="entry name" value="Kinesin_motor_dom"/>
</dbReference>
<comment type="caution">
    <text evidence="11">The sequence shown here is derived from an EMBL/GenBank/DDBJ whole genome shotgun (WGS) entry which is preliminary data.</text>
</comment>
<dbReference type="InterPro" id="IPR027417">
    <property type="entry name" value="P-loop_NTPase"/>
</dbReference>
<evidence type="ECO:0000256" key="8">
    <source>
        <dbReference type="PROSITE-ProRule" id="PRU00283"/>
    </source>
</evidence>
<feature type="binding site" evidence="8">
    <location>
        <begin position="220"/>
        <end position="227"/>
    </location>
    <ligand>
        <name>ATP</name>
        <dbReference type="ChEBI" id="CHEBI:30616"/>
    </ligand>
</feature>
<proteinExistence type="inferred from homology"/>
<dbReference type="AlphaFoldDB" id="A0A2T7NFH3"/>
<dbReference type="Gene3D" id="3.40.850.10">
    <property type="entry name" value="Kinesin motor domain"/>
    <property type="match status" value="1"/>
</dbReference>
<dbReference type="InterPro" id="IPR027640">
    <property type="entry name" value="Kinesin-like_fam"/>
</dbReference>
<evidence type="ECO:0000256" key="5">
    <source>
        <dbReference type="ARBA" id="ARBA00023175"/>
    </source>
</evidence>
<protein>
    <recommendedName>
        <fullName evidence="10">Kinesin motor domain-containing protein</fullName>
    </recommendedName>
</protein>
<dbReference type="GO" id="GO:0008017">
    <property type="term" value="F:microtubule binding"/>
    <property type="evidence" value="ECO:0007669"/>
    <property type="project" value="InterPro"/>
</dbReference>
<dbReference type="STRING" id="400727.A0A2T7NFH3"/>
<feature type="region of interest" description="Disordered" evidence="9">
    <location>
        <begin position="491"/>
        <end position="590"/>
    </location>
</feature>
<feature type="compositionally biased region" description="Polar residues" evidence="9">
    <location>
        <begin position="863"/>
        <end position="898"/>
    </location>
</feature>
<keyword evidence="3 8" id="KW-0547">Nucleotide-binding</keyword>
<feature type="compositionally biased region" description="Basic and acidic residues" evidence="9">
    <location>
        <begin position="899"/>
        <end position="908"/>
    </location>
</feature>
<dbReference type="CDD" id="cd01367">
    <property type="entry name" value="KISc_KIF2_like"/>
    <property type="match status" value="1"/>
</dbReference>
<name>A0A2T7NFH3_POMCA</name>
<evidence type="ECO:0000256" key="6">
    <source>
        <dbReference type="ARBA" id="ARBA00023212"/>
    </source>
</evidence>
<feature type="region of interest" description="Disordered" evidence="9">
    <location>
        <begin position="62"/>
        <end position="96"/>
    </location>
</feature>
<organism evidence="11 12">
    <name type="scientific">Pomacea canaliculata</name>
    <name type="common">Golden apple snail</name>
    <dbReference type="NCBI Taxonomy" id="400727"/>
    <lineage>
        <taxon>Eukaryota</taxon>
        <taxon>Metazoa</taxon>
        <taxon>Spiralia</taxon>
        <taxon>Lophotrochozoa</taxon>
        <taxon>Mollusca</taxon>
        <taxon>Gastropoda</taxon>
        <taxon>Caenogastropoda</taxon>
        <taxon>Architaenioglossa</taxon>
        <taxon>Ampullarioidea</taxon>
        <taxon>Ampullariidae</taxon>
        <taxon>Pomacea</taxon>
    </lineage>
</organism>
<dbReference type="PRINTS" id="PR00380">
    <property type="entry name" value="KINESINHEAVY"/>
</dbReference>
<dbReference type="Proteomes" id="UP000245119">
    <property type="component" value="Linkage Group LG13"/>
</dbReference>
<keyword evidence="4 8" id="KW-0067">ATP-binding</keyword>
<dbReference type="PROSITE" id="PS00411">
    <property type="entry name" value="KINESIN_MOTOR_1"/>
    <property type="match status" value="1"/>
</dbReference>
<feature type="region of interest" description="Disordered" evidence="9">
    <location>
        <begin position="813"/>
        <end position="984"/>
    </location>
</feature>
<keyword evidence="2" id="KW-0493">Microtubule</keyword>
<keyword evidence="6" id="KW-0206">Cytoskeleton</keyword>
<feature type="region of interest" description="Disordered" evidence="9">
    <location>
        <begin position="1"/>
        <end position="21"/>
    </location>
</feature>
<dbReference type="InterPro" id="IPR036961">
    <property type="entry name" value="Kinesin_motor_dom_sf"/>
</dbReference>
<dbReference type="EMBL" id="PZQS01000013">
    <property type="protein sequence ID" value="PVD19906.1"/>
    <property type="molecule type" value="Genomic_DNA"/>
</dbReference>
<dbReference type="GO" id="GO:0005874">
    <property type="term" value="C:microtubule"/>
    <property type="evidence" value="ECO:0007669"/>
    <property type="project" value="UniProtKB-KW"/>
</dbReference>
<feature type="domain" description="Kinesin motor" evidence="10">
    <location>
        <begin position="130"/>
        <end position="453"/>
    </location>
</feature>
<feature type="compositionally biased region" description="Polar residues" evidence="9">
    <location>
        <begin position="527"/>
        <end position="540"/>
    </location>
</feature>
<feature type="compositionally biased region" description="Polar residues" evidence="9">
    <location>
        <begin position="658"/>
        <end position="690"/>
    </location>
</feature>
<feature type="compositionally biased region" description="Polar residues" evidence="9">
    <location>
        <begin position="1"/>
        <end position="14"/>
    </location>
</feature>
<comment type="similarity">
    <text evidence="7">Belongs to the TRAFAC class myosin-kinesin ATPase superfamily. Kinesin family. KIN-13 subfamily.</text>
</comment>
<dbReference type="GO" id="GO:0003777">
    <property type="term" value="F:microtubule motor activity"/>
    <property type="evidence" value="ECO:0007669"/>
    <property type="project" value="InterPro"/>
</dbReference>
<feature type="compositionally biased region" description="Polar residues" evidence="9">
    <location>
        <begin position="79"/>
        <end position="96"/>
    </location>
</feature>
<evidence type="ECO:0000256" key="3">
    <source>
        <dbReference type="ARBA" id="ARBA00022741"/>
    </source>
</evidence>